<dbReference type="InterPro" id="IPR050570">
    <property type="entry name" value="Cell_wall_metabolism_enzyme"/>
</dbReference>
<comment type="caution">
    <text evidence="4">The sequence shown here is derived from an EMBL/GenBank/DDBJ whole genome shotgun (WGS) entry which is preliminary data.</text>
</comment>
<organism evidence="4">
    <name type="scientific">bioreactor metagenome</name>
    <dbReference type="NCBI Taxonomy" id="1076179"/>
    <lineage>
        <taxon>unclassified sequences</taxon>
        <taxon>metagenomes</taxon>
        <taxon>ecological metagenomes</taxon>
    </lineage>
</organism>
<dbReference type="InterPro" id="IPR016047">
    <property type="entry name" value="M23ase_b-sheet_dom"/>
</dbReference>
<keyword evidence="1" id="KW-0175">Coiled coil</keyword>
<feature type="coiled-coil region" evidence="1">
    <location>
        <begin position="66"/>
        <end position="93"/>
    </location>
</feature>
<accession>A0A644UHL6</accession>
<dbReference type="CDD" id="cd12797">
    <property type="entry name" value="M23_peptidase"/>
    <property type="match status" value="1"/>
</dbReference>
<dbReference type="InterPro" id="IPR011055">
    <property type="entry name" value="Dup_hybrid_motif"/>
</dbReference>
<dbReference type="EMBL" id="VSSQ01000115">
    <property type="protein sequence ID" value="MPL78369.1"/>
    <property type="molecule type" value="Genomic_DNA"/>
</dbReference>
<feature type="transmembrane region" description="Helical" evidence="2">
    <location>
        <begin position="30"/>
        <end position="48"/>
    </location>
</feature>
<evidence type="ECO:0000313" key="4">
    <source>
        <dbReference type="EMBL" id="MPL78369.1"/>
    </source>
</evidence>
<keyword evidence="2" id="KW-1133">Transmembrane helix</keyword>
<dbReference type="Gene3D" id="2.70.70.10">
    <property type="entry name" value="Glucose Permease (Domain IIA)"/>
    <property type="match status" value="1"/>
</dbReference>
<dbReference type="Pfam" id="PF01551">
    <property type="entry name" value="Peptidase_M23"/>
    <property type="match status" value="1"/>
</dbReference>
<gene>
    <name evidence="4" type="ORF">SDC9_24233</name>
</gene>
<dbReference type="GO" id="GO:0004222">
    <property type="term" value="F:metalloendopeptidase activity"/>
    <property type="evidence" value="ECO:0007669"/>
    <property type="project" value="TreeGrafter"/>
</dbReference>
<evidence type="ECO:0000256" key="2">
    <source>
        <dbReference type="SAM" id="Phobius"/>
    </source>
</evidence>
<dbReference type="SUPFAM" id="SSF51261">
    <property type="entry name" value="Duplicated hybrid motif"/>
    <property type="match status" value="1"/>
</dbReference>
<reference evidence="4" key="1">
    <citation type="submission" date="2019-08" db="EMBL/GenBank/DDBJ databases">
        <authorList>
            <person name="Kucharzyk K."/>
            <person name="Murdoch R.W."/>
            <person name="Higgins S."/>
            <person name="Loffler F."/>
        </authorList>
    </citation>
    <scope>NUCLEOTIDE SEQUENCE</scope>
</reference>
<feature type="domain" description="M23ase beta-sheet core" evidence="3">
    <location>
        <begin position="203"/>
        <end position="299"/>
    </location>
</feature>
<dbReference type="AlphaFoldDB" id="A0A644UHL6"/>
<keyword evidence="2" id="KW-0812">Transmembrane</keyword>
<dbReference type="PANTHER" id="PTHR21666:SF270">
    <property type="entry name" value="MUREIN HYDROLASE ACTIVATOR ENVC"/>
    <property type="match status" value="1"/>
</dbReference>
<protein>
    <recommendedName>
        <fullName evidence="3">M23ase beta-sheet core domain-containing protein</fullName>
    </recommendedName>
</protein>
<dbReference type="FunFam" id="2.70.70.10:FF:000006">
    <property type="entry name" value="M23 family peptidase"/>
    <property type="match status" value="1"/>
</dbReference>
<sequence>MSKNKSYKFNPETLAYEIHRISIRSRFSKGFLLFLLSIVVSVGYYFVYTSYLQLETPKMLSIRSTNAELANRLALMNRRFDEANRILNALQIRDNYVYRPIFGMEEISQDVRDAGFGGVNRYSYLETVDRSGILTSTVMNLDQLYKKAFIQSRSFDEVSQLAKNADEMALCVPAIPPVNIASKRIRFSSTFGYRPDPFNGAYRMHTGVDISGPVGEPIYSTGNGKVTEIGFDFFGYGNYIIIDHGFGYKTRYAHLKSSLITMGRSVKRGEQIAIMGNTGRSKGPHIHYEVIYRNRPVNPLNYYNRDIESDAFLALVSPASQSKG</sequence>
<proteinExistence type="predicted"/>
<dbReference type="PANTHER" id="PTHR21666">
    <property type="entry name" value="PEPTIDASE-RELATED"/>
    <property type="match status" value="1"/>
</dbReference>
<name>A0A644UHL6_9ZZZZ</name>
<keyword evidence="2" id="KW-0472">Membrane</keyword>
<evidence type="ECO:0000256" key="1">
    <source>
        <dbReference type="SAM" id="Coils"/>
    </source>
</evidence>
<evidence type="ECO:0000259" key="3">
    <source>
        <dbReference type="Pfam" id="PF01551"/>
    </source>
</evidence>